<organism evidence="2 3">
    <name type="scientific">Rhodococcus ruber</name>
    <dbReference type="NCBI Taxonomy" id="1830"/>
    <lineage>
        <taxon>Bacteria</taxon>
        <taxon>Bacillati</taxon>
        <taxon>Actinomycetota</taxon>
        <taxon>Actinomycetes</taxon>
        <taxon>Mycobacteriales</taxon>
        <taxon>Nocardiaceae</taxon>
        <taxon>Rhodococcus</taxon>
    </lineage>
</organism>
<dbReference type="PRINTS" id="PR00598">
    <property type="entry name" value="HTHMARR"/>
</dbReference>
<sequence>MSRNESTADSPWLTPSQESAWRAYMGLSLQMTFEMNRQLTEDHGLSLADYSVLVALADSPDGRRRVTELAAEIGWERSRASHHLARMSARGLTDRTVSTTDARATDAVLTEAGRAALDASAAGHVDVVRRLFFDGLAPEEVSTLETILTRLRDHMRTNGTLPQSQ</sequence>
<comment type="caution">
    <text evidence="2">The sequence shown here is derived from an EMBL/GenBank/DDBJ whole genome shotgun (WGS) entry which is preliminary data.</text>
</comment>
<feature type="domain" description="HTH marR-type" evidence="1">
    <location>
        <begin position="17"/>
        <end position="153"/>
    </location>
</feature>
<dbReference type="InterPro" id="IPR000835">
    <property type="entry name" value="HTH_MarR-typ"/>
</dbReference>
<gene>
    <name evidence="2" type="ORF">O4220_19010</name>
</gene>
<dbReference type="InterPro" id="IPR036390">
    <property type="entry name" value="WH_DNA-bd_sf"/>
</dbReference>
<keyword evidence="3" id="KW-1185">Reference proteome</keyword>
<dbReference type="InterPro" id="IPR036388">
    <property type="entry name" value="WH-like_DNA-bd_sf"/>
</dbReference>
<reference evidence="2" key="1">
    <citation type="submission" date="2022-12" db="EMBL/GenBank/DDBJ databases">
        <authorList>
            <person name="Krivoruchko A.V."/>
            <person name="Elkin A."/>
        </authorList>
    </citation>
    <scope>NUCLEOTIDE SEQUENCE</scope>
    <source>
        <strain evidence="2">IEGM 1391</strain>
    </source>
</reference>
<dbReference type="PANTHER" id="PTHR33164">
    <property type="entry name" value="TRANSCRIPTIONAL REGULATOR, MARR FAMILY"/>
    <property type="match status" value="1"/>
</dbReference>
<accession>A0ABT4MHY1</accession>
<evidence type="ECO:0000313" key="2">
    <source>
        <dbReference type="EMBL" id="MCZ4520602.1"/>
    </source>
</evidence>
<dbReference type="SMART" id="SM00347">
    <property type="entry name" value="HTH_MARR"/>
    <property type="match status" value="1"/>
</dbReference>
<dbReference type="SUPFAM" id="SSF46785">
    <property type="entry name" value="Winged helix' DNA-binding domain"/>
    <property type="match status" value="1"/>
</dbReference>
<dbReference type="RefSeq" id="WP_269607042.1">
    <property type="nucleotide sequence ID" value="NZ_JAPWIJ010000008.1"/>
</dbReference>
<evidence type="ECO:0000259" key="1">
    <source>
        <dbReference type="PROSITE" id="PS50995"/>
    </source>
</evidence>
<dbReference type="Proteomes" id="UP001081071">
    <property type="component" value="Unassembled WGS sequence"/>
</dbReference>
<dbReference type="InterPro" id="IPR039422">
    <property type="entry name" value="MarR/SlyA-like"/>
</dbReference>
<dbReference type="PROSITE" id="PS50995">
    <property type="entry name" value="HTH_MARR_2"/>
    <property type="match status" value="1"/>
</dbReference>
<proteinExistence type="predicted"/>
<dbReference type="Pfam" id="PF12802">
    <property type="entry name" value="MarR_2"/>
    <property type="match status" value="1"/>
</dbReference>
<evidence type="ECO:0000313" key="3">
    <source>
        <dbReference type="Proteomes" id="UP001081071"/>
    </source>
</evidence>
<protein>
    <submittedName>
        <fullName evidence="2">MarR family winged helix-turn-helix transcriptional regulator</fullName>
    </submittedName>
</protein>
<name>A0ABT4MHY1_9NOCA</name>
<dbReference type="PANTHER" id="PTHR33164:SF99">
    <property type="entry name" value="MARR FAMILY REGULATORY PROTEIN"/>
    <property type="match status" value="1"/>
</dbReference>
<dbReference type="EMBL" id="JAPWIJ010000008">
    <property type="protein sequence ID" value="MCZ4520602.1"/>
    <property type="molecule type" value="Genomic_DNA"/>
</dbReference>
<dbReference type="Gene3D" id="1.10.10.10">
    <property type="entry name" value="Winged helix-like DNA-binding domain superfamily/Winged helix DNA-binding domain"/>
    <property type="match status" value="1"/>
</dbReference>